<evidence type="ECO:0000313" key="1">
    <source>
        <dbReference type="EMBL" id="GAI74995.1"/>
    </source>
</evidence>
<name>X1SHY9_9ZZZZ</name>
<proteinExistence type="predicted"/>
<organism evidence="1">
    <name type="scientific">marine sediment metagenome</name>
    <dbReference type="NCBI Taxonomy" id="412755"/>
    <lineage>
        <taxon>unclassified sequences</taxon>
        <taxon>metagenomes</taxon>
        <taxon>ecological metagenomes</taxon>
    </lineage>
</organism>
<comment type="caution">
    <text evidence="1">The sequence shown here is derived from an EMBL/GenBank/DDBJ whole genome shotgun (WGS) entry which is preliminary data.</text>
</comment>
<sequence length="56" mass="6469">GMEINFIPHEGGWPIAFSFEFEDNGYKYTIYTYGWANIDKPKISMVGYKDKEGGKK</sequence>
<reference evidence="1" key="1">
    <citation type="journal article" date="2014" name="Front. Microbiol.">
        <title>High frequency of phylogenetically diverse reductive dehalogenase-homologous genes in deep subseafloor sedimentary metagenomes.</title>
        <authorList>
            <person name="Kawai M."/>
            <person name="Futagami T."/>
            <person name="Toyoda A."/>
            <person name="Takaki Y."/>
            <person name="Nishi S."/>
            <person name="Hori S."/>
            <person name="Arai W."/>
            <person name="Tsubouchi T."/>
            <person name="Morono Y."/>
            <person name="Uchiyama I."/>
            <person name="Ito T."/>
            <person name="Fujiyama A."/>
            <person name="Inagaki F."/>
            <person name="Takami H."/>
        </authorList>
    </citation>
    <scope>NUCLEOTIDE SEQUENCE</scope>
    <source>
        <strain evidence="1">Expedition CK06-06</strain>
    </source>
</reference>
<dbReference type="EMBL" id="BARW01007691">
    <property type="protein sequence ID" value="GAI74995.1"/>
    <property type="molecule type" value="Genomic_DNA"/>
</dbReference>
<protein>
    <submittedName>
        <fullName evidence="1">Uncharacterized protein</fullName>
    </submittedName>
</protein>
<accession>X1SHY9</accession>
<dbReference type="AlphaFoldDB" id="X1SHY9"/>
<gene>
    <name evidence="1" type="ORF">S12H4_15946</name>
</gene>
<feature type="non-terminal residue" evidence="1">
    <location>
        <position position="1"/>
    </location>
</feature>